<evidence type="ECO:0000256" key="4">
    <source>
        <dbReference type="ARBA" id="ARBA00022840"/>
    </source>
</evidence>
<reference evidence="6 7" key="1">
    <citation type="submission" date="2019-06" db="EMBL/GenBank/DDBJ databases">
        <title>Genomic insights into carbon and energy metabolism of Deferribacter autotrophicus revealed new metabolic traits in the phylum Deferribacteres.</title>
        <authorList>
            <person name="Slobodkin A.I."/>
            <person name="Slobodkina G.B."/>
            <person name="Allioux M."/>
            <person name="Alain K."/>
            <person name="Jebbar M."/>
            <person name="Shadrin V."/>
            <person name="Kublanov I.V."/>
            <person name="Toshchakov S.V."/>
            <person name="Bonch-Osmolovskaya E.A."/>
        </authorList>
    </citation>
    <scope>NUCLEOTIDE SEQUENCE [LARGE SCALE GENOMIC DNA]</scope>
    <source>
        <strain evidence="6 7">SL50</strain>
    </source>
</reference>
<dbReference type="InterPro" id="IPR017871">
    <property type="entry name" value="ABC_transporter-like_CS"/>
</dbReference>
<dbReference type="AlphaFoldDB" id="A0A5A8F5V7"/>
<proteinExistence type="inferred from homology"/>
<evidence type="ECO:0000256" key="2">
    <source>
        <dbReference type="ARBA" id="ARBA00022448"/>
    </source>
</evidence>
<keyword evidence="3" id="KW-0547">Nucleotide-binding</keyword>
<dbReference type="OrthoDB" id="9779287at2"/>
<sequence>MNPLAILECNNIFKSFDISSTFISKSKVKVHALNGVNFYVKRGEIVGIVGESGSGKTTLAKIITNIYKPDSGNIYFNKKNIHKDSESYSEYRKNVQMVFQDPYSSLNPRLKIISTLKDGIKQYITNNKKEIHEICKSLIKSVGLEEDHLYRYPHQFSGGQRQRISIARALSVDPEVIVADEPVSALDVSVQAQILNLFKKLNKEKNKTIILISHDLAVVNFLCHRVYVMYKGFVVEMAETEKLLKNPLHPYTYQLINSKHLQVDEVKNENVKSSCPYAERCKKYSAKCDNEIKLIEVGKNHFVRCAYYE</sequence>
<keyword evidence="2" id="KW-0813">Transport</keyword>
<gene>
    <name evidence="6" type="ORF">FHQ18_06765</name>
</gene>
<dbReference type="FunFam" id="3.40.50.300:FF:000016">
    <property type="entry name" value="Oligopeptide ABC transporter ATP-binding component"/>
    <property type="match status" value="1"/>
</dbReference>
<dbReference type="RefSeq" id="WP_149266415.1">
    <property type="nucleotide sequence ID" value="NZ_VFJB01000005.1"/>
</dbReference>
<comment type="caution">
    <text evidence="6">The sequence shown here is derived from an EMBL/GenBank/DDBJ whole genome shotgun (WGS) entry which is preliminary data.</text>
</comment>
<dbReference type="SMART" id="SM00382">
    <property type="entry name" value="AAA"/>
    <property type="match status" value="1"/>
</dbReference>
<dbReference type="GO" id="GO:0005524">
    <property type="term" value="F:ATP binding"/>
    <property type="evidence" value="ECO:0007669"/>
    <property type="project" value="UniProtKB-KW"/>
</dbReference>
<dbReference type="Pfam" id="PF00005">
    <property type="entry name" value="ABC_tran"/>
    <property type="match status" value="1"/>
</dbReference>
<dbReference type="PROSITE" id="PS50893">
    <property type="entry name" value="ABC_TRANSPORTER_2"/>
    <property type="match status" value="1"/>
</dbReference>
<accession>A0A5A8F5V7</accession>
<keyword evidence="7" id="KW-1185">Reference proteome</keyword>
<evidence type="ECO:0000313" key="6">
    <source>
        <dbReference type="EMBL" id="KAA0258094.1"/>
    </source>
</evidence>
<organism evidence="6 7">
    <name type="scientific">Deferribacter autotrophicus</name>
    <dbReference type="NCBI Taxonomy" id="500465"/>
    <lineage>
        <taxon>Bacteria</taxon>
        <taxon>Pseudomonadati</taxon>
        <taxon>Deferribacterota</taxon>
        <taxon>Deferribacteres</taxon>
        <taxon>Deferribacterales</taxon>
        <taxon>Deferribacteraceae</taxon>
        <taxon>Deferribacter</taxon>
    </lineage>
</organism>
<feature type="domain" description="ABC transporter" evidence="5">
    <location>
        <begin position="7"/>
        <end position="256"/>
    </location>
</feature>
<keyword evidence="4 6" id="KW-0067">ATP-binding</keyword>
<evidence type="ECO:0000313" key="7">
    <source>
        <dbReference type="Proteomes" id="UP000322876"/>
    </source>
</evidence>
<protein>
    <submittedName>
        <fullName evidence="6">ABC transporter ATP-binding protein</fullName>
    </submittedName>
</protein>
<dbReference type="InterPro" id="IPR027417">
    <property type="entry name" value="P-loop_NTPase"/>
</dbReference>
<dbReference type="SUPFAM" id="SSF52540">
    <property type="entry name" value="P-loop containing nucleoside triphosphate hydrolases"/>
    <property type="match status" value="1"/>
</dbReference>
<evidence type="ECO:0000259" key="5">
    <source>
        <dbReference type="PROSITE" id="PS50893"/>
    </source>
</evidence>
<name>A0A5A8F5V7_9BACT</name>
<dbReference type="Pfam" id="PF08352">
    <property type="entry name" value="oligo_HPY"/>
    <property type="match status" value="1"/>
</dbReference>
<dbReference type="PROSITE" id="PS00211">
    <property type="entry name" value="ABC_TRANSPORTER_1"/>
    <property type="match status" value="1"/>
</dbReference>
<dbReference type="Gene3D" id="3.40.50.300">
    <property type="entry name" value="P-loop containing nucleotide triphosphate hydrolases"/>
    <property type="match status" value="1"/>
</dbReference>
<dbReference type="PANTHER" id="PTHR43776:SF7">
    <property type="entry name" value="D,D-DIPEPTIDE TRANSPORT ATP-BINDING PROTEIN DDPF-RELATED"/>
    <property type="match status" value="1"/>
</dbReference>
<dbReference type="InterPro" id="IPR013563">
    <property type="entry name" value="Oligopep_ABC_C"/>
</dbReference>
<dbReference type="PANTHER" id="PTHR43776">
    <property type="entry name" value="TRANSPORT ATP-BINDING PROTEIN"/>
    <property type="match status" value="1"/>
</dbReference>
<dbReference type="Proteomes" id="UP000322876">
    <property type="component" value="Unassembled WGS sequence"/>
</dbReference>
<dbReference type="CDD" id="cd03257">
    <property type="entry name" value="ABC_NikE_OppD_transporters"/>
    <property type="match status" value="1"/>
</dbReference>
<comment type="similarity">
    <text evidence="1">Belongs to the ABC transporter superfamily.</text>
</comment>
<dbReference type="GO" id="GO:0055085">
    <property type="term" value="P:transmembrane transport"/>
    <property type="evidence" value="ECO:0007669"/>
    <property type="project" value="UniProtKB-ARBA"/>
</dbReference>
<dbReference type="NCBIfam" id="TIGR01727">
    <property type="entry name" value="oligo_HPY"/>
    <property type="match status" value="1"/>
</dbReference>
<dbReference type="GO" id="GO:0015833">
    <property type="term" value="P:peptide transport"/>
    <property type="evidence" value="ECO:0007669"/>
    <property type="project" value="InterPro"/>
</dbReference>
<dbReference type="InterPro" id="IPR003439">
    <property type="entry name" value="ABC_transporter-like_ATP-bd"/>
</dbReference>
<evidence type="ECO:0000256" key="3">
    <source>
        <dbReference type="ARBA" id="ARBA00022741"/>
    </source>
</evidence>
<evidence type="ECO:0000256" key="1">
    <source>
        <dbReference type="ARBA" id="ARBA00005417"/>
    </source>
</evidence>
<dbReference type="EMBL" id="VFJB01000005">
    <property type="protein sequence ID" value="KAA0258094.1"/>
    <property type="molecule type" value="Genomic_DNA"/>
</dbReference>
<dbReference type="InterPro" id="IPR050319">
    <property type="entry name" value="ABC_transp_ATP-bind"/>
</dbReference>
<dbReference type="GO" id="GO:0016887">
    <property type="term" value="F:ATP hydrolysis activity"/>
    <property type="evidence" value="ECO:0007669"/>
    <property type="project" value="InterPro"/>
</dbReference>
<dbReference type="InterPro" id="IPR003593">
    <property type="entry name" value="AAA+_ATPase"/>
</dbReference>